<gene>
    <name evidence="2" type="ORF">LGLO00237_LOCUS12539</name>
</gene>
<organism evidence="2">
    <name type="scientific">Lotharella globosa</name>
    <dbReference type="NCBI Taxonomy" id="91324"/>
    <lineage>
        <taxon>Eukaryota</taxon>
        <taxon>Sar</taxon>
        <taxon>Rhizaria</taxon>
        <taxon>Cercozoa</taxon>
        <taxon>Chlorarachniophyceae</taxon>
        <taxon>Lotharella</taxon>
    </lineage>
</organism>
<name>A0A7S4DNJ8_9EUKA</name>
<feature type="region of interest" description="Disordered" evidence="1">
    <location>
        <begin position="30"/>
        <end position="119"/>
    </location>
</feature>
<evidence type="ECO:0000313" key="2">
    <source>
        <dbReference type="EMBL" id="CAE0660952.1"/>
    </source>
</evidence>
<feature type="compositionally biased region" description="Polar residues" evidence="1">
    <location>
        <begin position="61"/>
        <end position="83"/>
    </location>
</feature>
<evidence type="ECO:0000256" key="1">
    <source>
        <dbReference type="SAM" id="MobiDB-lite"/>
    </source>
</evidence>
<protein>
    <submittedName>
        <fullName evidence="2">Uncharacterized protein</fullName>
    </submittedName>
</protein>
<dbReference type="EMBL" id="HBIV01017237">
    <property type="protein sequence ID" value="CAE0660952.1"/>
    <property type="molecule type" value="Transcribed_RNA"/>
</dbReference>
<dbReference type="AlphaFoldDB" id="A0A7S4DNJ8"/>
<sequence>MIVIVLLAVVIVGMLVSMLCYCRHKRKTAGQQFSSHSVRPLEMQANSQFSRDPSRLHTRESSTIPSVLSTDYQDMNTPTIKNADNNGNRNGDGVGVRSGDAEENKNQQPQADVLGAGHV</sequence>
<reference evidence="2" key="1">
    <citation type="submission" date="2021-01" db="EMBL/GenBank/DDBJ databases">
        <authorList>
            <person name="Corre E."/>
            <person name="Pelletier E."/>
            <person name="Niang G."/>
            <person name="Scheremetjew M."/>
            <person name="Finn R."/>
            <person name="Kale V."/>
            <person name="Holt S."/>
            <person name="Cochrane G."/>
            <person name="Meng A."/>
            <person name="Brown T."/>
            <person name="Cohen L."/>
        </authorList>
    </citation>
    <scope>NUCLEOTIDE SEQUENCE</scope>
    <source>
        <strain evidence="2">CCCM811</strain>
    </source>
</reference>
<accession>A0A7S4DNJ8</accession>
<proteinExistence type="predicted"/>